<evidence type="ECO:0000313" key="2">
    <source>
        <dbReference type="Proteomes" id="UP000887578"/>
    </source>
</evidence>
<proteinExistence type="predicted"/>
<reference evidence="3" key="1">
    <citation type="submission" date="2022-11" db="UniProtKB">
        <authorList>
            <consortium name="WormBaseParasite"/>
        </authorList>
    </citation>
    <scope>IDENTIFICATION</scope>
</reference>
<evidence type="ECO:0000259" key="1">
    <source>
        <dbReference type="Pfam" id="PF07738"/>
    </source>
</evidence>
<dbReference type="WBParaSite" id="PDA_v2.g12445.t1">
    <property type="protein sequence ID" value="PDA_v2.g12445.t1"/>
    <property type="gene ID" value="PDA_v2.g12445"/>
</dbReference>
<dbReference type="Proteomes" id="UP000887578">
    <property type="component" value="Unplaced"/>
</dbReference>
<feature type="domain" description="SUN" evidence="1">
    <location>
        <begin position="45"/>
        <end position="111"/>
    </location>
</feature>
<dbReference type="Gene3D" id="2.60.120.260">
    <property type="entry name" value="Galactose-binding domain-like"/>
    <property type="match status" value="1"/>
</dbReference>
<protein>
    <submittedName>
        <fullName evidence="3">SUN domain-containing protein</fullName>
    </submittedName>
</protein>
<dbReference type="InterPro" id="IPR012919">
    <property type="entry name" value="SUN_dom"/>
</dbReference>
<dbReference type="AlphaFoldDB" id="A0A914PAX1"/>
<organism evidence="2 3">
    <name type="scientific">Panagrolaimus davidi</name>
    <dbReference type="NCBI Taxonomy" id="227884"/>
    <lineage>
        <taxon>Eukaryota</taxon>
        <taxon>Metazoa</taxon>
        <taxon>Ecdysozoa</taxon>
        <taxon>Nematoda</taxon>
        <taxon>Chromadorea</taxon>
        <taxon>Rhabditida</taxon>
        <taxon>Tylenchina</taxon>
        <taxon>Panagrolaimomorpha</taxon>
        <taxon>Panagrolaimoidea</taxon>
        <taxon>Panagrolaimidae</taxon>
        <taxon>Panagrolaimus</taxon>
    </lineage>
</organism>
<accession>A0A914PAX1</accession>
<dbReference type="Pfam" id="PF07738">
    <property type="entry name" value="Sad1_UNC"/>
    <property type="match status" value="1"/>
</dbReference>
<evidence type="ECO:0000313" key="3">
    <source>
        <dbReference type="WBParaSite" id="PDA_v2.g12445.t1"/>
    </source>
</evidence>
<keyword evidence="2" id="KW-1185">Reference proteome</keyword>
<sequence>MSPFSGAVIRSHSEIHDLKTNVLYLYMIPLIYFPPNEPNILLQRPIKNLKMDDCWLMKGSKVYVEIELGKSVEVHHFDYYHFNQNELSDSTPKIITIEAITNNNTLVNLGLAMLHKELNMNLYHSISSKTTYIT</sequence>
<name>A0A914PAX1_9BILA</name>